<sequence length="425" mass="45000">MNSSAAPSAAVSAARLDAATSELDPPFGVADLDAFDRNASGLVARARGKPIRVATKSLRCPELISRATRSPGFSGLMCYSLAEALWLYRTGVGDDLLVAYPTVDRRSLAELASDPGAASAVTITVDSAEQLDLAERVGGRSAARIRVCLEIDAAWRPLEDSALRRIPYLGRGAAAGVHIGPMRSPVRSPGQARELAHEVSRRKAFRLVGLLVYEGQIAGVGDAPPGQPLRAAAVRWVQRRSAAELARRRAAVVEAVGGVAELEFVNGGGTGSLETTAAERAVTEVTAGSGLIGPTLFDAYHDFRPFPSVLFALPVVRRPGRRCATLFGGGYPASGAAGRDRLPSPYLPSGLRLTGTEAVGEVQTPVVGRGAGALRPGDRVWFRHAKAGELAERFDEYHLIEWHDSTRCRRVGSARTYRGAGKSFG</sequence>
<gene>
    <name evidence="2" type="ORF">FHR84_004117</name>
</gene>
<dbReference type="Gene3D" id="3.20.20.10">
    <property type="entry name" value="Alanine racemase"/>
    <property type="match status" value="1"/>
</dbReference>
<organism evidence="2 3">
    <name type="scientific">Actinopolyspora biskrensis</name>
    <dbReference type="NCBI Taxonomy" id="1470178"/>
    <lineage>
        <taxon>Bacteria</taxon>
        <taxon>Bacillati</taxon>
        <taxon>Actinomycetota</taxon>
        <taxon>Actinomycetes</taxon>
        <taxon>Actinopolysporales</taxon>
        <taxon>Actinopolysporaceae</taxon>
        <taxon>Actinopolyspora</taxon>
    </lineage>
</organism>
<dbReference type="PANTHER" id="PTHR28004">
    <property type="entry name" value="ZGC:162816-RELATED"/>
    <property type="match status" value="1"/>
</dbReference>
<dbReference type="AlphaFoldDB" id="A0A852Z4T8"/>
<name>A0A852Z4T8_9ACTN</name>
<dbReference type="InterPro" id="IPR029066">
    <property type="entry name" value="PLP-binding_barrel"/>
</dbReference>
<dbReference type="InterPro" id="IPR001608">
    <property type="entry name" value="Ala_racemase_N"/>
</dbReference>
<proteinExistence type="predicted"/>
<dbReference type="GO" id="GO:0036088">
    <property type="term" value="P:D-serine catabolic process"/>
    <property type="evidence" value="ECO:0007669"/>
    <property type="project" value="TreeGrafter"/>
</dbReference>
<protein>
    <submittedName>
        <fullName evidence="2">D-serine deaminase-like pyridoxal phosphate-dependent protein</fullName>
    </submittedName>
</protein>
<dbReference type="PANTHER" id="PTHR28004:SF2">
    <property type="entry name" value="D-SERINE DEHYDRATASE"/>
    <property type="match status" value="1"/>
</dbReference>
<dbReference type="RefSeq" id="WP_179537074.1">
    <property type="nucleotide sequence ID" value="NZ_JACBYW010000009.1"/>
</dbReference>
<dbReference type="Proteomes" id="UP000548304">
    <property type="component" value="Unassembled WGS sequence"/>
</dbReference>
<feature type="domain" description="Alanine racemase N-terminal" evidence="1">
    <location>
        <begin position="31"/>
        <end position="152"/>
    </location>
</feature>
<dbReference type="EMBL" id="JACBYW010000009">
    <property type="protein sequence ID" value="NYH80749.1"/>
    <property type="molecule type" value="Genomic_DNA"/>
</dbReference>
<reference evidence="2 3" key="1">
    <citation type="submission" date="2020-07" db="EMBL/GenBank/DDBJ databases">
        <title>Genomic Encyclopedia of Type Strains, Phase III (KMG-III): the genomes of soil and plant-associated and newly described type strains.</title>
        <authorList>
            <person name="Whitman W."/>
        </authorList>
    </citation>
    <scope>NUCLEOTIDE SEQUENCE [LARGE SCALE GENOMIC DNA]</scope>
    <source>
        <strain evidence="2 3">CECT 8576</strain>
    </source>
</reference>
<evidence type="ECO:0000259" key="1">
    <source>
        <dbReference type="Pfam" id="PF01168"/>
    </source>
</evidence>
<dbReference type="Pfam" id="PF01168">
    <property type="entry name" value="Ala_racemase_N"/>
    <property type="match status" value="1"/>
</dbReference>
<comment type="caution">
    <text evidence="2">The sequence shown here is derived from an EMBL/GenBank/DDBJ whole genome shotgun (WGS) entry which is preliminary data.</text>
</comment>
<keyword evidence="3" id="KW-1185">Reference proteome</keyword>
<accession>A0A852Z4T8</accession>
<dbReference type="SUPFAM" id="SSF51419">
    <property type="entry name" value="PLP-binding barrel"/>
    <property type="match status" value="1"/>
</dbReference>
<evidence type="ECO:0000313" key="2">
    <source>
        <dbReference type="EMBL" id="NYH80749.1"/>
    </source>
</evidence>
<dbReference type="GO" id="GO:0008721">
    <property type="term" value="F:D-serine ammonia-lyase activity"/>
    <property type="evidence" value="ECO:0007669"/>
    <property type="project" value="TreeGrafter"/>
</dbReference>
<dbReference type="InterPro" id="IPR051466">
    <property type="entry name" value="D-amino_acid_metab_enzyme"/>
</dbReference>
<evidence type="ECO:0000313" key="3">
    <source>
        <dbReference type="Proteomes" id="UP000548304"/>
    </source>
</evidence>